<dbReference type="EMBL" id="KT387800">
    <property type="protein sequence ID" value="AMB21640.1"/>
    <property type="molecule type" value="Genomic_DNA"/>
</dbReference>
<keyword evidence="2" id="KW-0067">ATP-binding</keyword>
<feature type="compositionally biased region" description="Acidic residues" evidence="1">
    <location>
        <begin position="1"/>
        <end position="20"/>
    </location>
</feature>
<keyword evidence="2" id="KW-0378">Hydrolase</keyword>
<keyword evidence="2" id="KW-0547">Nucleotide-binding</keyword>
<organism evidence="2 4">
    <name type="scientific">Cyprinid herpesvirus 2</name>
    <name type="common">CyHV-2</name>
    <dbReference type="NCBI Taxonomy" id="317878"/>
    <lineage>
        <taxon>Viruses</taxon>
        <taxon>Duplodnaviria</taxon>
        <taxon>Heunggongvirae</taxon>
        <taxon>Peploviricota</taxon>
        <taxon>Herviviricetes</taxon>
        <taxon>Herpesvirales</taxon>
        <taxon>Alloherpesviridae</taxon>
        <taxon>Cyvirus</taxon>
        <taxon>Cyvirus cyprinidallo2</taxon>
    </lineage>
</organism>
<accession>A0A0E3X902</accession>
<dbReference type="EMBL" id="KM200722">
    <property type="protein sequence ID" value="AKC02017.1"/>
    <property type="molecule type" value="Genomic_DNA"/>
</dbReference>
<proteinExistence type="predicted"/>
<feature type="region of interest" description="Disordered" evidence="1">
    <location>
        <begin position="1"/>
        <end position="120"/>
    </location>
</feature>
<dbReference type="Proteomes" id="UP000142765">
    <property type="component" value="Segment"/>
</dbReference>
<evidence type="ECO:0000313" key="5">
    <source>
        <dbReference type="Proteomes" id="UP000142765"/>
    </source>
</evidence>
<dbReference type="OrthoDB" id="3503at10239"/>
<evidence type="ECO:0000313" key="4">
    <source>
        <dbReference type="Proteomes" id="UP000126788"/>
    </source>
</evidence>
<evidence type="ECO:0000313" key="2">
    <source>
        <dbReference type="EMBL" id="AKC02017.1"/>
    </source>
</evidence>
<dbReference type="InterPro" id="IPR027417">
    <property type="entry name" value="P-loop_NTPase"/>
</dbReference>
<gene>
    <name evidence="3" type="ORF">CyHV2_ORF71</name>
</gene>
<reference evidence="3 5" key="2">
    <citation type="submission" date="2015-08" db="EMBL/GenBank/DDBJ databases">
        <authorList>
            <person name="Babu N.S."/>
            <person name="Beckwith C.J."/>
            <person name="Beseler K.G."/>
            <person name="Brison A."/>
            <person name="Carone J.V."/>
            <person name="Caskin T.P."/>
            <person name="Diamond M."/>
            <person name="Durham M.E."/>
            <person name="Foxe J.M."/>
            <person name="Go M."/>
            <person name="Henderson B.A."/>
            <person name="Jones I.B."/>
            <person name="McGettigan J.A."/>
            <person name="Micheletti S.J."/>
            <person name="Nasrallah M.E."/>
            <person name="Ortiz D."/>
            <person name="Piller C.R."/>
            <person name="Privatt S.R."/>
            <person name="Schneider S.L."/>
            <person name="Sharp S."/>
            <person name="Smith T.C."/>
            <person name="Stanton J.D."/>
            <person name="Ullery H.E."/>
            <person name="Wilson R.J."/>
            <person name="Serrano M.G."/>
            <person name="Buck G."/>
            <person name="Lee V."/>
            <person name="Wang Y."/>
            <person name="Carvalho R."/>
            <person name="Voegtly L."/>
            <person name="Shi R."/>
            <person name="Duckworth R."/>
            <person name="Johnson A."/>
            <person name="Loviza R."/>
            <person name="Walstead R."/>
            <person name="Shah Z."/>
            <person name="Kiflezghi M."/>
            <person name="Wade K."/>
            <person name="Ball S.L."/>
            <person name="Bradley K.W."/>
            <person name="Asai D.J."/>
            <person name="Bowman C.A."/>
            <person name="Russell D.A."/>
            <person name="Pope W.H."/>
            <person name="Jacobs-Sera D."/>
            <person name="Hendrix R.W."/>
            <person name="Hatfull G.F."/>
        </authorList>
    </citation>
    <scope>NUCLEOTIDE SEQUENCE [LARGE SCALE GENOMIC DNA]</scope>
    <source>
        <strain evidence="3">SY</strain>
    </source>
</reference>
<evidence type="ECO:0000313" key="3">
    <source>
        <dbReference type="EMBL" id="AMB21640.1"/>
    </source>
</evidence>
<dbReference type="SUPFAM" id="SSF52540">
    <property type="entry name" value="P-loop containing nucleoside triphosphate hydrolases"/>
    <property type="match status" value="1"/>
</dbReference>
<dbReference type="Gene3D" id="3.40.50.300">
    <property type="entry name" value="P-loop containing nucleotide triphosphate hydrolases"/>
    <property type="match status" value="1"/>
</dbReference>
<name>A0A0E3X902_CYHV2</name>
<dbReference type="GO" id="GO:0004386">
    <property type="term" value="F:helicase activity"/>
    <property type="evidence" value="ECO:0007669"/>
    <property type="project" value="UniProtKB-KW"/>
</dbReference>
<protein>
    <submittedName>
        <fullName evidence="2">Putative helicase-primase helicase subunit</fullName>
    </submittedName>
</protein>
<reference evidence="4" key="3">
    <citation type="journal article" date="2022" name="Can. J. Microbiol.">
        <title>Characterization and Prevalence of A New Fatal Genotype CyHV-2 in Mainland China.</title>
        <authorList>
            <person name="Li L."/>
            <person name="Luo Y."/>
            <person name="Gao Z."/>
            <person name="Huang J."/>
            <person name="Zheng X."/>
            <person name="Nie H."/>
            <person name="Zhang J."/>
            <person name="Lin L."/>
            <person name="Yuan J."/>
        </authorList>
    </citation>
    <scope>NUCLEOTIDE SEQUENCE [LARGE SCALE GENOMIC DNA]</scope>
</reference>
<sequence length="667" mass="75254">MDELDALCEADYYGEYDDYPSSEPYSTADADSDTAPPPSPPSTSGTYKPYQSSATSGTSYKPYQSTGTSGTYKPFRSGATTGKPTKRKRSESDDDDDDEMIVVKKSDTREEEEAATTTDAEPELKAQVTDHYMKYTSYLQKVWVGDVLDLLGSPTNAPLARVCLLTGCAGSGKTYAINLLREAAGPLCNVTASTLNAAGIHADSRTIHSYMGFNTTELLDLNASDETWFLAYKERHKESLNNLQKSHRAYIANPTHECESLRMRCMKCQKWMDDPQLPNNAAPIQTNVFSGPARTPLLIIDEYGMLTGPMLARVLIALKLWAPPGDQHLVAIVGSVTQLQPGRGPEDRDRPDDGLWTFSKWDQVKCASFNLPFSVRSIEDPEYSECLDMVQHNVSTVRFQEIMQSRVRTCEEFDFYTPRIMHQDNAVRQLNESCMKKTVGAERIFKPKINHNNVQNPDERRKFAAVVRQRFKHIDFFQGVRIKVGSLVCVLKYQTQVFEGCLGIVESVQPVMVRLFLFVCLFDETMVTMVNVLCCVCVQVRSLESQKVHSIGPSTFNFDKMRTVEFMPLKLAHGMNTYFCQGLTFKFPVVYCPPNFYASSPIKPSCYVVCTRVTNRGLLNLTNCSFANTITGQTYYFSPECVRFKLDFELGYRLDPAFRIQKNPKRR</sequence>
<reference evidence="2" key="1">
    <citation type="journal article" date="2015" name="Can. J. Microbiol.">
        <title>Characterization and Prevalence of A New Fatal Genotype CyHV-2 in Mainland China.</title>
        <authorList>
            <person name="Li L."/>
            <person name="Luo Y."/>
            <person name="Gao Z."/>
            <person name="Huang J."/>
            <person name="Zheng X."/>
            <person name="Nie H."/>
            <person name="Zhang J."/>
            <person name="Lin L."/>
            <person name="Yuan J."/>
        </authorList>
    </citation>
    <scope>NUCLEOTIDE SEQUENCE [LARGE SCALE GENOMIC DNA]</scope>
    <source>
        <strain evidence="2">SY-C1</strain>
    </source>
</reference>
<keyword evidence="2" id="KW-0347">Helicase</keyword>
<feature type="compositionally biased region" description="Polar residues" evidence="1">
    <location>
        <begin position="45"/>
        <end position="71"/>
    </location>
</feature>
<evidence type="ECO:0000256" key="1">
    <source>
        <dbReference type="SAM" id="MobiDB-lite"/>
    </source>
</evidence>
<dbReference type="Proteomes" id="UP000126788">
    <property type="component" value="Genome"/>
</dbReference>